<sequence>MVNRDRLINEFLQMVQIDSLSGRERQIADYLKDKLISLGLSVTEDAAGEKAGGNAGNIIAKIPANNSSAPVIMLCSHMDTVEPGIGVKPVIKDNFICSQSDTVLGSDDKAGIAAILEAIRQVKENDVPHGGIEVVFTIWEEGGLFGAKYLDYSLLEAKIGYVLDSDGTPGTIITRAPSQDKIYAEIHGRAAHAGINPEDGINAILVAANAIAGLNLGRIDEETTCNIGVICGGKATNIVPDLVKIEGETRSLDVSKRQAQNKVICRAIEQAAERFDTKADINVEPEYTSFNLSEDSLSVKIAIKAAQNLGLTPRLEKTGGGSDANVFNNMGIETANLGIGMRKVHTKEEYIAIEDLINNARYVVEIIKTAGELSL</sequence>
<evidence type="ECO:0000259" key="9">
    <source>
        <dbReference type="Pfam" id="PF07687"/>
    </source>
</evidence>
<evidence type="ECO:0000256" key="3">
    <source>
        <dbReference type="ARBA" id="ARBA00022723"/>
    </source>
</evidence>
<evidence type="ECO:0000256" key="5">
    <source>
        <dbReference type="ARBA" id="ARBA00022833"/>
    </source>
</evidence>
<dbReference type="eggNOG" id="COG2195">
    <property type="taxonomic scope" value="Bacteria"/>
</dbReference>
<evidence type="ECO:0000313" key="10">
    <source>
        <dbReference type="EMBL" id="ACV62875.1"/>
    </source>
</evidence>
<reference evidence="10 11" key="1">
    <citation type="journal article" date="2009" name="Stand. Genomic Sci.">
        <title>Complete genome sequence of Desulfotomaculum acetoxidans type strain (5575).</title>
        <authorList>
            <person name="Spring S."/>
            <person name="Lapidus A."/>
            <person name="Schroder M."/>
            <person name="Gleim D."/>
            <person name="Sims D."/>
            <person name="Meincke L."/>
            <person name="Glavina Del Rio T."/>
            <person name="Tice H."/>
            <person name="Copeland A."/>
            <person name="Cheng J.F."/>
            <person name="Lucas S."/>
            <person name="Chen F."/>
            <person name="Nolan M."/>
            <person name="Bruce D."/>
            <person name="Goodwin L."/>
            <person name="Pitluck S."/>
            <person name="Ivanova N."/>
            <person name="Mavromatis K."/>
            <person name="Mikhailova N."/>
            <person name="Pati A."/>
            <person name="Chen A."/>
            <person name="Palaniappan K."/>
            <person name="Land M."/>
            <person name="Hauser L."/>
            <person name="Chang Y.J."/>
            <person name="Jeffries C.D."/>
            <person name="Chain P."/>
            <person name="Saunders E."/>
            <person name="Brettin T."/>
            <person name="Detter J.C."/>
            <person name="Goker M."/>
            <person name="Bristow J."/>
            <person name="Eisen J.A."/>
            <person name="Markowitz V."/>
            <person name="Hugenholtz P."/>
            <person name="Kyrpides N.C."/>
            <person name="Klenk H.P."/>
            <person name="Han C."/>
        </authorList>
    </citation>
    <scope>NUCLEOTIDE SEQUENCE [LARGE SCALE GENOMIC DNA]</scope>
    <source>
        <strain evidence="11">ATCC 49208 / DSM 771 / VKM B-1644</strain>
    </source>
</reference>
<dbReference type="GO" id="GO:0004177">
    <property type="term" value="F:aminopeptidase activity"/>
    <property type="evidence" value="ECO:0007669"/>
    <property type="project" value="UniProtKB-UniRule"/>
</dbReference>
<keyword evidence="3 8" id="KW-0479">Metal-binding</keyword>
<evidence type="ECO:0000256" key="7">
    <source>
        <dbReference type="PIRNR" id="PIRNR001123"/>
    </source>
</evidence>
<comment type="cofactor">
    <cofactor evidence="8">
        <name>a divalent metal cation</name>
        <dbReference type="ChEBI" id="CHEBI:60240"/>
    </cofactor>
    <text evidence="8">Binds 2 divalent metal cations per subunit.</text>
</comment>
<dbReference type="Proteomes" id="UP000002217">
    <property type="component" value="Chromosome"/>
</dbReference>
<dbReference type="GO" id="GO:0046872">
    <property type="term" value="F:metal ion binding"/>
    <property type="evidence" value="ECO:0007669"/>
    <property type="project" value="UniProtKB-UniRule"/>
</dbReference>
<feature type="binding site" evidence="8">
    <location>
        <position position="345"/>
    </location>
    <ligand>
        <name>Zn(2+)</name>
        <dbReference type="ChEBI" id="CHEBI:29105"/>
        <label>2</label>
    </ligand>
</feature>
<dbReference type="InterPro" id="IPR001261">
    <property type="entry name" value="ArgE/DapE_CS"/>
</dbReference>
<comment type="similarity">
    <text evidence="7">Belongs to the peptidase M42 family.</text>
</comment>
<evidence type="ECO:0000256" key="1">
    <source>
        <dbReference type="ARBA" id="ARBA00001947"/>
    </source>
</evidence>
<keyword evidence="11" id="KW-1185">Reference proteome</keyword>
<keyword evidence="6" id="KW-0482">Metalloprotease</keyword>
<dbReference type="InterPro" id="IPR002933">
    <property type="entry name" value="Peptidase_M20"/>
</dbReference>
<keyword evidence="2" id="KW-0645">Protease</keyword>
<accession>C8VYW5</accession>
<dbReference type="InterPro" id="IPR011650">
    <property type="entry name" value="Peptidase_M20_dimer"/>
</dbReference>
<dbReference type="AlphaFoldDB" id="C8VYW5"/>
<evidence type="ECO:0000256" key="6">
    <source>
        <dbReference type="ARBA" id="ARBA00023049"/>
    </source>
</evidence>
<dbReference type="NCBIfam" id="TIGR01883">
    <property type="entry name" value="PepT-like"/>
    <property type="match status" value="1"/>
</dbReference>
<evidence type="ECO:0000256" key="8">
    <source>
        <dbReference type="PIRSR" id="PIRSR001123-2"/>
    </source>
</evidence>
<dbReference type="Gene3D" id="3.40.630.10">
    <property type="entry name" value="Zn peptidases"/>
    <property type="match status" value="1"/>
</dbReference>
<dbReference type="Gene3D" id="3.30.70.360">
    <property type="match status" value="1"/>
</dbReference>
<dbReference type="PANTHER" id="PTHR42994">
    <property type="entry name" value="PEPTIDASE T"/>
    <property type="match status" value="1"/>
</dbReference>
<dbReference type="InterPro" id="IPR010162">
    <property type="entry name" value="PepT-like"/>
</dbReference>
<dbReference type="GO" id="GO:0008237">
    <property type="term" value="F:metallopeptidase activity"/>
    <property type="evidence" value="ECO:0007669"/>
    <property type="project" value="UniProtKB-KW"/>
</dbReference>
<dbReference type="SUPFAM" id="SSF55031">
    <property type="entry name" value="Bacterial exopeptidase dimerisation domain"/>
    <property type="match status" value="1"/>
</dbReference>
<dbReference type="InterPro" id="IPR036264">
    <property type="entry name" value="Bact_exopeptidase_dim_dom"/>
</dbReference>
<dbReference type="PROSITE" id="PS00758">
    <property type="entry name" value="ARGE_DAPE_CPG2_1"/>
    <property type="match status" value="1"/>
</dbReference>
<dbReference type="STRING" id="485916.Dtox_2046"/>
<dbReference type="HOGENOM" id="CLU_021802_6_0_9"/>
<dbReference type="EMBL" id="CP001720">
    <property type="protein sequence ID" value="ACV62875.1"/>
    <property type="molecule type" value="Genomic_DNA"/>
</dbReference>
<evidence type="ECO:0000256" key="2">
    <source>
        <dbReference type="ARBA" id="ARBA00022670"/>
    </source>
</evidence>
<feature type="domain" description="Peptidase M20 dimerisation" evidence="9">
    <location>
        <begin position="185"/>
        <end position="273"/>
    </location>
</feature>
<evidence type="ECO:0000256" key="4">
    <source>
        <dbReference type="ARBA" id="ARBA00022801"/>
    </source>
</evidence>
<dbReference type="InterPro" id="IPR008007">
    <property type="entry name" value="Peptidase_M42"/>
</dbReference>
<dbReference type="PANTHER" id="PTHR42994:SF2">
    <property type="entry name" value="PEPTIDASE"/>
    <property type="match status" value="1"/>
</dbReference>
<dbReference type="Pfam" id="PF07687">
    <property type="entry name" value="M20_dimer"/>
    <property type="match status" value="1"/>
</dbReference>
<dbReference type="KEGG" id="dae:Dtox_2046"/>
<evidence type="ECO:0000313" key="11">
    <source>
        <dbReference type="Proteomes" id="UP000002217"/>
    </source>
</evidence>
<keyword evidence="4" id="KW-0378">Hydrolase</keyword>
<protein>
    <submittedName>
        <fullName evidence="10">Peptidase T-like protein</fullName>
    </submittedName>
</protein>
<proteinExistence type="inferred from homology"/>
<name>C8VYW5_DESAS</name>
<gene>
    <name evidence="10" type="ordered locus">Dtox_2046</name>
</gene>
<dbReference type="Pfam" id="PF01546">
    <property type="entry name" value="Peptidase_M20"/>
    <property type="match status" value="1"/>
</dbReference>
<keyword evidence="5" id="KW-0862">Zinc</keyword>
<dbReference type="GO" id="GO:0006508">
    <property type="term" value="P:proteolysis"/>
    <property type="evidence" value="ECO:0007669"/>
    <property type="project" value="UniProtKB-KW"/>
</dbReference>
<dbReference type="RefSeq" id="WP_015757579.1">
    <property type="nucleotide sequence ID" value="NC_013216.1"/>
</dbReference>
<comment type="cofactor">
    <cofactor evidence="1">
        <name>Zn(2+)</name>
        <dbReference type="ChEBI" id="CHEBI:29105"/>
    </cofactor>
</comment>
<dbReference type="SUPFAM" id="SSF53187">
    <property type="entry name" value="Zn-dependent exopeptidases"/>
    <property type="match status" value="1"/>
</dbReference>
<organism evidence="10 11">
    <name type="scientific">Desulfofarcimen acetoxidans (strain ATCC 49208 / DSM 771 / KCTC 5769 / VKM B-1644 / 5575)</name>
    <name type="common">Desulfotomaculum acetoxidans</name>
    <dbReference type="NCBI Taxonomy" id="485916"/>
    <lineage>
        <taxon>Bacteria</taxon>
        <taxon>Bacillati</taxon>
        <taxon>Bacillota</taxon>
        <taxon>Clostridia</taxon>
        <taxon>Eubacteriales</taxon>
        <taxon>Peptococcaceae</taxon>
        <taxon>Desulfofarcimen</taxon>
    </lineage>
</organism>
<dbReference type="OrthoDB" id="9773892at2"/>
<dbReference type="PIRSF" id="PIRSF001123">
    <property type="entry name" value="PepA_GA"/>
    <property type="match status" value="1"/>
</dbReference>